<evidence type="ECO:0000259" key="9">
    <source>
        <dbReference type="SMART" id="SM00134"/>
    </source>
</evidence>
<dbReference type="RefSeq" id="XP_004697681.2">
    <property type="nucleotide sequence ID" value="XM_004697624.2"/>
</dbReference>
<keyword evidence="2" id="KW-1003">Cell membrane</keyword>
<dbReference type="Gene3D" id="2.10.60.10">
    <property type="entry name" value="CD59"/>
    <property type="match status" value="1"/>
</dbReference>
<dbReference type="PANTHER" id="PTHR32217">
    <property type="entry name" value="LYMPHOCYTE ANTIGEN 6H"/>
    <property type="match status" value="1"/>
</dbReference>
<accession>A0ABM0IDP4</accession>
<evidence type="ECO:0000256" key="7">
    <source>
        <dbReference type="ARBA" id="ARBA00023180"/>
    </source>
</evidence>
<organism evidence="10 11">
    <name type="scientific">Echinops telfairi</name>
    <name type="common">Lesser hedgehog tenrec</name>
    <dbReference type="NCBI Taxonomy" id="9371"/>
    <lineage>
        <taxon>Eukaryota</taxon>
        <taxon>Metazoa</taxon>
        <taxon>Chordata</taxon>
        <taxon>Craniata</taxon>
        <taxon>Vertebrata</taxon>
        <taxon>Euteleostomi</taxon>
        <taxon>Mammalia</taxon>
        <taxon>Eutheria</taxon>
        <taxon>Afrotheria</taxon>
        <taxon>Tenrecidae</taxon>
        <taxon>Tenrecinae</taxon>
        <taxon>Echinops</taxon>
    </lineage>
</organism>
<proteinExistence type="predicted"/>
<evidence type="ECO:0000256" key="8">
    <source>
        <dbReference type="ARBA" id="ARBA00023288"/>
    </source>
</evidence>
<sequence length="227" mass="23899">MQFGGSKRHCRLSLSLAGTVTGDPGIAGTEYPQGASTPSPSHICNKKLQLLVRPRRHLSQSQAAGATDLDPPPRPTVVMRGAALLLIAALIHCQQHALALQCYTCIHVKDSGQCVTTSCSDSQAVCYTGTITMDLGNEGSMKVHHKGCSPSCEGTESIMQDLNKQPGPEISKLMPNFGPLKPRMKVEVEKCCQQDLCNGAAQGARSLGALAAGLLLSLGVALLCTHL</sequence>
<dbReference type="Pfam" id="PF00021">
    <property type="entry name" value="UPAR_LY6"/>
    <property type="match status" value="1"/>
</dbReference>
<evidence type="ECO:0000313" key="10">
    <source>
        <dbReference type="Proteomes" id="UP000694863"/>
    </source>
</evidence>
<feature type="domain" description="UPAR/Ly6" evidence="9">
    <location>
        <begin position="100"/>
        <end position="208"/>
    </location>
</feature>
<dbReference type="InterPro" id="IPR016054">
    <property type="entry name" value="LY6_UPA_recep-like"/>
</dbReference>
<keyword evidence="7" id="KW-0325">Glycoprotein</keyword>
<name>A0ABM0IDP4_ECHTE</name>
<dbReference type="SUPFAM" id="SSF57302">
    <property type="entry name" value="Snake toxin-like"/>
    <property type="match status" value="1"/>
</dbReference>
<evidence type="ECO:0000256" key="1">
    <source>
        <dbReference type="ARBA" id="ARBA00004609"/>
    </source>
</evidence>
<dbReference type="InterPro" id="IPR045860">
    <property type="entry name" value="Snake_toxin-like_sf"/>
</dbReference>
<dbReference type="InterPro" id="IPR051445">
    <property type="entry name" value="LY6H/LY6L_nAChR_modulators"/>
</dbReference>
<reference evidence="11" key="1">
    <citation type="submission" date="2025-08" db="UniProtKB">
        <authorList>
            <consortium name="RefSeq"/>
        </authorList>
    </citation>
    <scope>IDENTIFICATION</scope>
</reference>
<keyword evidence="10" id="KW-1185">Reference proteome</keyword>
<dbReference type="PANTHER" id="PTHR32217:SF5">
    <property type="entry name" value="LYMPHOCYTE ANTIGEN 6H"/>
    <property type="match status" value="1"/>
</dbReference>
<dbReference type="InterPro" id="IPR018363">
    <property type="entry name" value="CD59_antigen_CS"/>
</dbReference>
<evidence type="ECO:0000256" key="3">
    <source>
        <dbReference type="ARBA" id="ARBA00022622"/>
    </source>
</evidence>
<dbReference type="SMART" id="SM00134">
    <property type="entry name" value="LU"/>
    <property type="match status" value="1"/>
</dbReference>
<keyword evidence="6" id="KW-1015">Disulfide bond</keyword>
<keyword evidence="4" id="KW-0732">Signal</keyword>
<evidence type="ECO:0000256" key="5">
    <source>
        <dbReference type="ARBA" id="ARBA00023136"/>
    </source>
</evidence>
<evidence type="ECO:0000256" key="2">
    <source>
        <dbReference type="ARBA" id="ARBA00022475"/>
    </source>
</evidence>
<keyword evidence="5" id="KW-0472">Membrane</keyword>
<evidence type="ECO:0000313" key="11">
    <source>
        <dbReference type="RefSeq" id="XP_004697681.2"/>
    </source>
</evidence>
<dbReference type="Proteomes" id="UP000694863">
    <property type="component" value="Unplaced"/>
</dbReference>
<comment type="subcellular location">
    <subcellularLocation>
        <location evidence="1">Cell membrane</location>
        <topology evidence="1">Lipid-anchor</topology>
        <topology evidence="1">GPI-anchor</topology>
    </subcellularLocation>
</comment>
<keyword evidence="8" id="KW-0449">Lipoprotein</keyword>
<evidence type="ECO:0000256" key="4">
    <source>
        <dbReference type="ARBA" id="ARBA00022729"/>
    </source>
</evidence>
<protein>
    <submittedName>
        <fullName evidence="11">Lymphocyte antigen 6H-like</fullName>
    </submittedName>
</protein>
<dbReference type="PROSITE" id="PS00983">
    <property type="entry name" value="LY6_UPAR"/>
    <property type="match status" value="1"/>
</dbReference>
<dbReference type="GeneID" id="101663874"/>
<gene>
    <name evidence="11" type="primary">LOC101663874</name>
</gene>
<evidence type="ECO:0000256" key="6">
    <source>
        <dbReference type="ARBA" id="ARBA00023157"/>
    </source>
</evidence>
<keyword evidence="3" id="KW-0336">GPI-anchor</keyword>